<organism evidence="1 2">
    <name type="scientific">Azotobacter vinelandii (strain DJ / ATCC BAA-1303)</name>
    <dbReference type="NCBI Taxonomy" id="322710"/>
    <lineage>
        <taxon>Bacteria</taxon>
        <taxon>Pseudomonadati</taxon>
        <taxon>Pseudomonadota</taxon>
        <taxon>Gammaproteobacteria</taxon>
        <taxon>Pseudomonadales</taxon>
        <taxon>Pseudomonadaceae</taxon>
        <taxon>Azotobacter</taxon>
    </lineage>
</organism>
<dbReference type="STRING" id="322710.Avin_35910"/>
<accession>C1DR80</accession>
<evidence type="ECO:0000313" key="1">
    <source>
        <dbReference type="EMBL" id="ACO79738.1"/>
    </source>
</evidence>
<dbReference type="HOGENOM" id="CLU_3412343_0_0_6"/>
<dbReference type="AlphaFoldDB" id="C1DR80"/>
<protein>
    <submittedName>
        <fullName evidence="1">Uncharacterized protein</fullName>
    </submittedName>
</protein>
<keyword evidence="2" id="KW-1185">Reference proteome</keyword>
<name>C1DR80_AZOVD</name>
<proteinExistence type="predicted"/>
<sequence length="28" mass="3147">MAKPPTIMDNKAGKVPRWVEAACMERSE</sequence>
<dbReference type="KEGG" id="avn:Avin_35910"/>
<dbReference type="EnsemblBacteria" id="ACO79738">
    <property type="protein sequence ID" value="ACO79738"/>
    <property type="gene ID" value="Avin_35910"/>
</dbReference>
<evidence type="ECO:0000313" key="2">
    <source>
        <dbReference type="Proteomes" id="UP000002424"/>
    </source>
</evidence>
<reference evidence="1 2" key="1">
    <citation type="journal article" date="2009" name="J. Bacteriol.">
        <title>Genome sequence of Azotobacter vinelandii, an obligate aerobe specialized to support diverse anaerobic metabolic processes.</title>
        <authorList>
            <person name="Setubal J.C."/>
            <person name="dos Santos P."/>
            <person name="Goldman B.S."/>
            <person name="Ertesvag H."/>
            <person name="Espin G."/>
            <person name="Rubio L.M."/>
            <person name="Valla S."/>
            <person name="Almeida N.F."/>
            <person name="Balasubramanian D."/>
            <person name="Cromes L."/>
            <person name="Curatti L."/>
            <person name="Du Z."/>
            <person name="Godsy E."/>
            <person name="Goodner B."/>
            <person name="Hellner-Burris K."/>
            <person name="Hernandez J.A."/>
            <person name="Houmiel K."/>
            <person name="Imperial J."/>
            <person name="Kennedy C."/>
            <person name="Larson T.J."/>
            <person name="Latreille P."/>
            <person name="Ligon L.S."/>
            <person name="Lu J."/>
            <person name="Maerk M."/>
            <person name="Miller N.M."/>
            <person name="Norton S."/>
            <person name="O'Carroll I.P."/>
            <person name="Paulsen I."/>
            <person name="Raulfs E.C."/>
            <person name="Roemer R."/>
            <person name="Rosser J."/>
            <person name="Segura D."/>
            <person name="Slater S."/>
            <person name="Stricklin S.L."/>
            <person name="Studholme D.J."/>
            <person name="Sun J."/>
            <person name="Viana C.J."/>
            <person name="Wallin E."/>
            <person name="Wang B."/>
            <person name="Wheeler C."/>
            <person name="Zhu H."/>
            <person name="Dean D.R."/>
            <person name="Dixon R."/>
            <person name="Wood D."/>
        </authorList>
    </citation>
    <scope>NUCLEOTIDE SEQUENCE [LARGE SCALE GENOMIC DNA]</scope>
    <source>
        <strain evidence="2">DJ / ATCC BAA-1303</strain>
    </source>
</reference>
<gene>
    <name evidence="1" type="ordered locus">Avin_35910</name>
</gene>
<dbReference type="EMBL" id="CP001157">
    <property type="protein sequence ID" value="ACO79738.1"/>
    <property type="molecule type" value="Genomic_DNA"/>
</dbReference>
<dbReference type="Proteomes" id="UP000002424">
    <property type="component" value="Chromosome"/>
</dbReference>